<sequence length="93" mass="10819">MKAESGARLTVRPRSDRRDYHLLASNAIDMRVSEAENCPSPLHSLSAIDQCQQLCAEEQILCCHRMLCFPFTLAKYRGNKRPSRRERRIVWKT</sequence>
<keyword evidence="2" id="KW-1185">Reference proteome</keyword>
<name>A0ABR3NG13_9TELE</name>
<reference evidence="1 2" key="1">
    <citation type="submission" date="2023-09" db="EMBL/GenBank/DDBJ databases">
        <authorList>
            <person name="Wang M."/>
        </authorList>
    </citation>
    <scope>NUCLEOTIDE SEQUENCE [LARGE SCALE GENOMIC DNA]</scope>
    <source>
        <strain evidence="1">GT-2023</strain>
        <tissue evidence="1">Liver</tissue>
    </source>
</reference>
<protein>
    <submittedName>
        <fullName evidence="1">Uncharacterized protein</fullName>
    </submittedName>
</protein>
<proteinExistence type="predicted"/>
<evidence type="ECO:0000313" key="2">
    <source>
        <dbReference type="Proteomes" id="UP001558613"/>
    </source>
</evidence>
<dbReference type="EMBL" id="JAYMGO010000004">
    <property type="protein sequence ID" value="KAL1275869.1"/>
    <property type="molecule type" value="Genomic_DNA"/>
</dbReference>
<gene>
    <name evidence="1" type="ORF">QQF64_035492</name>
</gene>
<accession>A0ABR3NG13</accession>
<dbReference type="Proteomes" id="UP001558613">
    <property type="component" value="Unassembled WGS sequence"/>
</dbReference>
<evidence type="ECO:0000313" key="1">
    <source>
        <dbReference type="EMBL" id="KAL1275869.1"/>
    </source>
</evidence>
<organism evidence="1 2">
    <name type="scientific">Cirrhinus molitorella</name>
    <name type="common">mud carp</name>
    <dbReference type="NCBI Taxonomy" id="172907"/>
    <lineage>
        <taxon>Eukaryota</taxon>
        <taxon>Metazoa</taxon>
        <taxon>Chordata</taxon>
        <taxon>Craniata</taxon>
        <taxon>Vertebrata</taxon>
        <taxon>Euteleostomi</taxon>
        <taxon>Actinopterygii</taxon>
        <taxon>Neopterygii</taxon>
        <taxon>Teleostei</taxon>
        <taxon>Ostariophysi</taxon>
        <taxon>Cypriniformes</taxon>
        <taxon>Cyprinidae</taxon>
        <taxon>Labeoninae</taxon>
        <taxon>Labeonini</taxon>
        <taxon>Cirrhinus</taxon>
    </lineage>
</organism>
<comment type="caution">
    <text evidence="1">The sequence shown here is derived from an EMBL/GenBank/DDBJ whole genome shotgun (WGS) entry which is preliminary data.</text>
</comment>